<feature type="compositionally biased region" description="Polar residues" evidence="1">
    <location>
        <begin position="310"/>
        <end position="332"/>
    </location>
</feature>
<protein>
    <submittedName>
        <fullName evidence="2">Uncharacterized protein</fullName>
    </submittedName>
</protein>
<dbReference type="AlphaFoldDB" id="A0A813INX7"/>
<feature type="compositionally biased region" description="Polar residues" evidence="1">
    <location>
        <begin position="276"/>
        <end position="286"/>
    </location>
</feature>
<feature type="non-terminal residue" evidence="2">
    <location>
        <position position="392"/>
    </location>
</feature>
<evidence type="ECO:0000313" key="3">
    <source>
        <dbReference type="Proteomes" id="UP000626109"/>
    </source>
</evidence>
<proteinExistence type="predicted"/>
<name>A0A813INX7_POLGL</name>
<feature type="compositionally biased region" description="Basic and acidic residues" evidence="1">
    <location>
        <begin position="382"/>
        <end position="392"/>
    </location>
</feature>
<evidence type="ECO:0000256" key="1">
    <source>
        <dbReference type="SAM" id="MobiDB-lite"/>
    </source>
</evidence>
<evidence type="ECO:0000313" key="2">
    <source>
        <dbReference type="EMBL" id="CAE8654029.1"/>
    </source>
</evidence>
<feature type="non-terminal residue" evidence="2">
    <location>
        <position position="1"/>
    </location>
</feature>
<organism evidence="2 3">
    <name type="scientific">Polarella glacialis</name>
    <name type="common">Dinoflagellate</name>
    <dbReference type="NCBI Taxonomy" id="89957"/>
    <lineage>
        <taxon>Eukaryota</taxon>
        <taxon>Sar</taxon>
        <taxon>Alveolata</taxon>
        <taxon>Dinophyceae</taxon>
        <taxon>Suessiales</taxon>
        <taxon>Suessiaceae</taxon>
        <taxon>Polarella</taxon>
    </lineage>
</organism>
<sequence>GLRTQLFRAEGQLRRLSPHAVFQLRSYLERHFRDHASAMQVQEAIVRLVQCFFLIGRVEVPSLTHDGLLSGVRKLFRDPHSFTSKLCNMSPVSSDEAKRLAPLLTSSTQFRRVREKEVNDCYEALQGWLEAFYNYSSVSEQVGPAAQQLDRQEWLLRRLSGQEMSLRPAAAGQVVLEAAATTSSCAAPSSASRNANPAAVAPRSSPSVTARVTASPLSRSRQALGGGVQGASVSSLPSARPAVLAGRARPATGSPGAAASATGTAAPDSGDGRGGQQHSRSPSPATAQRGRLGGGISARPRGVPSVAFGGSSNNMGTQVSARSVLSSPLGRNTTREVAVARPGSSLTAPPASASAASNREGADGLNRVQSEKSLARSPRPGARRESRSPSPG</sequence>
<feature type="compositionally biased region" description="Low complexity" evidence="1">
    <location>
        <begin position="245"/>
        <end position="267"/>
    </location>
</feature>
<dbReference type="Proteomes" id="UP000626109">
    <property type="component" value="Unassembled WGS sequence"/>
</dbReference>
<comment type="caution">
    <text evidence="2">The sequence shown here is derived from an EMBL/GenBank/DDBJ whole genome shotgun (WGS) entry which is preliminary data.</text>
</comment>
<feature type="compositionally biased region" description="Low complexity" evidence="1">
    <location>
        <begin position="186"/>
        <end position="210"/>
    </location>
</feature>
<feature type="region of interest" description="Disordered" evidence="1">
    <location>
        <begin position="186"/>
        <end position="392"/>
    </location>
</feature>
<feature type="compositionally biased region" description="Low complexity" evidence="1">
    <location>
        <begin position="344"/>
        <end position="357"/>
    </location>
</feature>
<gene>
    <name evidence="2" type="ORF">PGLA2088_LOCUS10755</name>
</gene>
<accession>A0A813INX7</accession>
<reference evidence="2" key="1">
    <citation type="submission" date="2021-02" db="EMBL/GenBank/DDBJ databases">
        <authorList>
            <person name="Dougan E. K."/>
            <person name="Rhodes N."/>
            <person name="Thang M."/>
            <person name="Chan C."/>
        </authorList>
    </citation>
    <scope>NUCLEOTIDE SEQUENCE</scope>
</reference>
<dbReference type="EMBL" id="CAJNNW010012150">
    <property type="protein sequence ID" value="CAE8654029.1"/>
    <property type="molecule type" value="Genomic_DNA"/>
</dbReference>